<sequence>MAKKRGKTFTMEDGTILNYNDVFDDPSGKERYAHIMNPAFVRKLKSKKRGN</sequence>
<accession>A0A382YJU8</accession>
<reference evidence="1" key="1">
    <citation type="submission" date="2018-05" db="EMBL/GenBank/DDBJ databases">
        <authorList>
            <person name="Lanie J.A."/>
            <person name="Ng W.-L."/>
            <person name="Kazmierczak K.M."/>
            <person name="Andrzejewski T.M."/>
            <person name="Davidsen T.M."/>
            <person name="Wayne K.J."/>
            <person name="Tettelin H."/>
            <person name="Glass J.I."/>
            <person name="Rusch D."/>
            <person name="Podicherti R."/>
            <person name="Tsui H.-C.T."/>
            <person name="Winkler M.E."/>
        </authorList>
    </citation>
    <scope>NUCLEOTIDE SEQUENCE</scope>
</reference>
<organism evidence="1">
    <name type="scientific">marine metagenome</name>
    <dbReference type="NCBI Taxonomy" id="408172"/>
    <lineage>
        <taxon>unclassified sequences</taxon>
        <taxon>metagenomes</taxon>
        <taxon>ecological metagenomes</taxon>
    </lineage>
</organism>
<proteinExistence type="predicted"/>
<gene>
    <name evidence="1" type="ORF">METZ01_LOCUS436416</name>
</gene>
<dbReference type="AlphaFoldDB" id="A0A382YJU8"/>
<name>A0A382YJU8_9ZZZZ</name>
<evidence type="ECO:0000313" key="1">
    <source>
        <dbReference type="EMBL" id="SVD83562.1"/>
    </source>
</evidence>
<dbReference type="EMBL" id="UINC01176437">
    <property type="protein sequence ID" value="SVD83562.1"/>
    <property type="molecule type" value="Genomic_DNA"/>
</dbReference>
<protein>
    <submittedName>
        <fullName evidence="1">Uncharacterized protein</fullName>
    </submittedName>
</protein>